<reference evidence="9" key="1">
    <citation type="submission" date="2018-12" db="EMBL/GenBank/DDBJ databases">
        <authorList>
            <person name="Sun L."/>
            <person name="Chen Z."/>
        </authorList>
    </citation>
    <scope>NUCLEOTIDE SEQUENCE [LARGE SCALE GENOMIC DNA]</scope>
    <source>
        <strain evidence="9">3-2-2</strain>
    </source>
</reference>
<comment type="similarity">
    <text evidence="7">Belongs to the class-II pyridoxal-phosphate-dependent aminotransferase family. Histidinol-phosphate aminotransferase subfamily.</text>
</comment>
<dbReference type="OrthoDB" id="9813612at2"/>
<dbReference type="Gene3D" id="3.90.1150.10">
    <property type="entry name" value="Aspartate Aminotransferase, domain 1"/>
    <property type="match status" value="1"/>
</dbReference>
<dbReference type="InterPro" id="IPR004839">
    <property type="entry name" value="Aminotransferase_I/II_large"/>
</dbReference>
<dbReference type="GO" id="GO:0004400">
    <property type="term" value="F:histidinol-phosphate transaminase activity"/>
    <property type="evidence" value="ECO:0007669"/>
    <property type="project" value="UniProtKB-UniRule"/>
</dbReference>
<dbReference type="InterPro" id="IPR015422">
    <property type="entry name" value="PyrdxlP-dep_Trfase_small"/>
</dbReference>
<evidence type="ECO:0000256" key="1">
    <source>
        <dbReference type="ARBA" id="ARBA00001933"/>
    </source>
</evidence>
<dbReference type="NCBIfam" id="TIGR01141">
    <property type="entry name" value="hisC"/>
    <property type="match status" value="1"/>
</dbReference>
<keyword evidence="10" id="KW-1185">Reference proteome</keyword>
<comment type="subunit">
    <text evidence="2 7">Homodimer.</text>
</comment>
<dbReference type="InterPro" id="IPR015424">
    <property type="entry name" value="PyrdxlP-dep_Trfase"/>
</dbReference>
<comment type="cofactor">
    <cofactor evidence="1 7">
        <name>pyridoxal 5'-phosphate</name>
        <dbReference type="ChEBI" id="CHEBI:597326"/>
    </cofactor>
</comment>
<dbReference type="CDD" id="cd00609">
    <property type="entry name" value="AAT_like"/>
    <property type="match status" value="1"/>
</dbReference>
<accession>A0A429Y741</accession>
<sequence>MKKKLWRDSVHTLTPYVPGKPIEDVQRELGLDKVIRLASNENPFGPSPKALSAMADAVKDSWLYPEPTCRELRQKLAEKYGLTEGQFLVGNGADHIITLIGNAYINAGDEVIYCEPTFSSYEAITRLMDGVPMPVYSKSNYETDLDAILKVVTNRTKLIFICNPNNPTGTVVDTKDLIAFFKKLPNHVIVVLDEAYVEYMNDSYQTGVDFIKAEYPVIAIRTFSKYYGLAGARVGYAIAKEERLEPMQAVKQTFAVNRIAIAGAVASLEDEVYGKGVLSETKKEMQRLKSGLESLGYGVTDSQANFLFVDFKTDITDLFKKLMHKGILIRPCSAWSLNTHARVTIGTAEQNTKLLTALSQINQLEVKTC</sequence>
<evidence type="ECO:0000256" key="4">
    <source>
        <dbReference type="ARBA" id="ARBA00022679"/>
    </source>
</evidence>
<gene>
    <name evidence="7" type="primary">hisC</name>
    <name evidence="9" type="ORF">D4T97_001145</name>
</gene>
<comment type="catalytic activity">
    <reaction evidence="7">
        <text>L-histidinol phosphate + 2-oxoglutarate = 3-(imidazol-4-yl)-2-oxopropyl phosphate + L-glutamate</text>
        <dbReference type="Rhea" id="RHEA:23744"/>
        <dbReference type="ChEBI" id="CHEBI:16810"/>
        <dbReference type="ChEBI" id="CHEBI:29985"/>
        <dbReference type="ChEBI" id="CHEBI:57766"/>
        <dbReference type="ChEBI" id="CHEBI:57980"/>
        <dbReference type="EC" id="2.6.1.9"/>
    </reaction>
</comment>
<dbReference type="InterPro" id="IPR005861">
    <property type="entry name" value="HisP_aminotrans"/>
</dbReference>
<evidence type="ECO:0000256" key="2">
    <source>
        <dbReference type="ARBA" id="ARBA00011738"/>
    </source>
</evidence>
<dbReference type="InterPro" id="IPR015421">
    <property type="entry name" value="PyrdxlP-dep_Trfase_major"/>
</dbReference>
<keyword evidence="7" id="KW-0028">Amino-acid biosynthesis</keyword>
<evidence type="ECO:0000313" key="9">
    <source>
        <dbReference type="EMBL" id="RST77134.1"/>
    </source>
</evidence>
<feature type="domain" description="Aminotransferase class I/classII large" evidence="8">
    <location>
        <begin position="33"/>
        <end position="358"/>
    </location>
</feature>
<evidence type="ECO:0000256" key="6">
    <source>
        <dbReference type="ARBA" id="ARBA00023102"/>
    </source>
</evidence>
<dbReference type="GO" id="GO:0000105">
    <property type="term" value="P:L-histidine biosynthetic process"/>
    <property type="evidence" value="ECO:0007669"/>
    <property type="project" value="UniProtKB-UniRule"/>
</dbReference>
<comment type="caution">
    <text evidence="9">The sequence shown here is derived from an EMBL/GenBank/DDBJ whole genome shotgun (WGS) entry which is preliminary data.</text>
</comment>
<dbReference type="AlphaFoldDB" id="A0A429Y741"/>
<evidence type="ECO:0000256" key="5">
    <source>
        <dbReference type="ARBA" id="ARBA00022898"/>
    </source>
</evidence>
<dbReference type="GO" id="GO:0030170">
    <property type="term" value="F:pyridoxal phosphate binding"/>
    <property type="evidence" value="ECO:0007669"/>
    <property type="project" value="InterPro"/>
</dbReference>
<dbReference type="Proteomes" id="UP000287156">
    <property type="component" value="Unassembled WGS sequence"/>
</dbReference>
<dbReference type="HAMAP" id="MF_01023">
    <property type="entry name" value="HisC_aminotrans_2"/>
    <property type="match status" value="1"/>
</dbReference>
<evidence type="ECO:0000259" key="8">
    <source>
        <dbReference type="Pfam" id="PF00155"/>
    </source>
</evidence>
<evidence type="ECO:0000256" key="3">
    <source>
        <dbReference type="ARBA" id="ARBA00022576"/>
    </source>
</evidence>
<dbReference type="PANTHER" id="PTHR43643:SF3">
    <property type="entry name" value="HISTIDINOL-PHOSPHATE AMINOTRANSFERASE"/>
    <property type="match status" value="1"/>
</dbReference>
<keyword evidence="3 7" id="KW-0032">Aminotransferase</keyword>
<name>A0A429Y741_9BACI</name>
<dbReference type="InterPro" id="IPR050106">
    <property type="entry name" value="HistidinolP_aminotransfase"/>
</dbReference>
<dbReference type="EMBL" id="QYTV02000001">
    <property type="protein sequence ID" value="RST77134.1"/>
    <property type="molecule type" value="Genomic_DNA"/>
</dbReference>
<evidence type="ECO:0000313" key="10">
    <source>
        <dbReference type="Proteomes" id="UP000287156"/>
    </source>
</evidence>
<keyword evidence="5 7" id="KW-0663">Pyridoxal phosphate</keyword>
<comment type="pathway">
    <text evidence="7">Amino-acid biosynthesis; L-histidine biosynthesis; L-histidine from 5-phospho-alpha-D-ribose 1-diphosphate: step 7/9.</text>
</comment>
<keyword evidence="6 7" id="KW-0368">Histidine biosynthesis</keyword>
<evidence type="ECO:0000256" key="7">
    <source>
        <dbReference type="HAMAP-Rule" id="MF_01023"/>
    </source>
</evidence>
<keyword evidence="4 7" id="KW-0808">Transferase</keyword>
<dbReference type="PANTHER" id="PTHR43643">
    <property type="entry name" value="HISTIDINOL-PHOSPHATE AMINOTRANSFERASE 2"/>
    <property type="match status" value="1"/>
</dbReference>
<protein>
    <recommendedName>
        <fullName evidence="7">Histidinol-phosphate aminotransferase</fullName>
        <ecNumber evidence="7">2.6.1.9</ecNumber>
    </recommendedName>
    <alternativeName>
        <fullName evidence="7">Imidazole acetol-phosphate transaminase</fullName>
    </alternativeName>
</protein>
<dbReference type="Pfam" id="PF00155">
    <property type="entry name" value="Aminotran_1_2"/>
    <property type="match status" value="1"/>
</dbReference>
<dbReference type="UniPathway" id="UPA00031">
    <property type="reaction ID" value="UER00012"/>
</dbReference>
<dbReference type="SUPFAM" id="SSF53383">
    <property type="entry name" value="PLP-dependent transferases"/>
    <property type="match status" value="1"/>
</dbReference>
<feature type="modified residue" description="N6-(pyridoxal phosphate)lysine" evidence="7">
    <location>
        <position position="225"/>
    </location>
</feature>
<dbReference type="RefSeq" id="WP_126046840.1">
    <property type="nucleotide sequence ID" value="NZ_QYTV02000001.1"/>
</dbReference>
<organism evidence="9 10">
    <name type="scientific">Siminovitchia acidinfaciens</name>
    <dbReference type="NCBI Taxonomy" id="2321395"/>
    <lineage>
        <taxon>Bacteria</taxon>
        <taxon>Bacillati</taxon>
        <taxon>Bacillota</taxon>
        <taxon>Bacilli</taxon>
        <taxon>Bacillales</taxon>
        <taxon>Bacillaceae</taxon>
        <taxon>Siminovitchia</taxon>
    </lineage>
</organism>
<dbReference type="EC" id="2.6.1.9" evidence="7"/>
<proteinExistence type="inferred from homology"/>
<dbReference type="Gene3D" id="3.40.640.10">
    <property type="entry name" value="Type I PLP-dependent aspartate aminotransferase-like (Major domain)"/>
    <property type="match status" value="1"/>
</dbReference>